<feature type="transmembrane region" description="Helical" evidence="1">
    <location>
        <begin position="45"/>
        <end position="65"/>
    </location>
</feature>
<keyword evidence="1" id="KW-1133">Transmembrane helix</keyword>
<feature type="transmembrane region" description="Helical" evidence="1">
    <location>
        <begin position="7"/>
        <end position="25"/>
    </location>
</feature>
<gene>
    <name evidence="2" type="ORF">SAMN04489864_102340</name>
</gene>
<dbReference type="STRING" id="414048.SAMN04489864_102340"/>
<reference evidence="2 3" key="1">
    <citation type="submission" date="2016-10" db="EMBL/GenBank/DDBJ databases">
        <authorList>
            <person name="de Groot N.N."/>
        </authorList>
    </citation>
    <scope>NUCLEOTIDE SEQUENCE [LARGE SCALE GENOMIC DNA]</scope>
    <source>
        <strain evidence="2 3">DSM 18684</strain>
    </source>
</reference>
<keyword evidence="1" id="KW-0812">Transmembrane</keyword>
<feature type="transmembrane region" description="Helical" evidence="1">
    <location>
        <begin position="102"/>
        <end position="119"/>
    </location>
</feature>
<dbReference type="RefSeq" id="WP_177217051.1">
    <property type="nucleotide sequence ID" value="NZ_FOPP01000002.1"/>
</dbReference>
<dbReference type="AlphaFoldDB" id="A0A1I2UTK8"/>
<dbReference type="EMBL" id="FOPP01000002">
    <property type="protein sequence ID" value="SFG80388.1"/>
    <property type="molecule type" value="Genomic_DNA"/>
</dbReference>
<feature type="transmembrane region" description="Helical" evidence="1">
    <location>
        <begin position="72"/>
        <end position="90"/>
    </location>
</feature>
<dbReference type="Proteomes" id="UP000199666">
    <property type="component" value="Unassembled WGS sequence"/>
</dbReference>
<evidence type="ECO:0000313" key="3">
    <source>
        <dbReference type="Proteomes" id="UP000199666"/>
    </source>
</evidence>
<evidence type="ECO:0000256" key="1">
    <source>
        <dbReference type="SAM" id="Phobius"/>
    </source>
</evidence>
<proteinExistence type="predicted"/>
<name>A0A1I2UTK8_9SPHI</name>
<accession>A0A1I2UTK8</accession>
<protein>
    <submittedName>
        <fullName evidence="2">Putative oxidoreductase</fullName>
    </submittedName>
</protein>
<evidence type="ECO:0000313" key="2">
    <source>
        <dbReference type="EMBL" id="SFG80388.1"/>
    </source>
</evidence>
<keyword evidence="1" id="KW-0472">Membrane</keyword>
<sequence>MIKNLPILRTGLIVIFLAHSLSGMFNNGVNDFGNLYLNQIGFAPFGVILAWLIKLSHVGFVFSLVTDRYLKFTSIVTILVLVAGIMMVHLKEGWFVVGGGRNGVEFNFLLIICILTILYPKIRNKAIADVTNQ</sequence>
<keyword evidence="3" id="KW-1185">Reference proteome</keyword>
<organism evidence="2 3">
    <name type="scientific">Pedobacter insulae</name>
    <dbReference type="NCBI Taxonomy" id="414048"/>
    <lineage>
        <taxon>Bacteria</taxon>
        <taxon>Pseudomonadati</taxon>
        <taxon>Bacteroidota</taxon>
        <taxon>Sphingobacteriia</taxon>
        <taxon>Sphingobacteriales</taxon>
        <taxon>Sphingobacteriaceae</taxon>
        <taxon>Pedobacter</taxon>
    </lineage>
</organism>